<dbReference type="EMBL" id="JAINDJ010000006">
    <property type="protein sequence ID" value="KAG9444892.1"/>
    <property type="molecule type" value="Genomic_DNA"/>
</dbReference>
<evidence type="ECO:0000313" key="3">
    <source>
        <dbReference type="Proteomes" id="UP000825729"/>
    </source>
</evidence>
<dbReference type="AlphaFoldDB" id="A0AAV7E7R8"/>
<gene>
    <name evidence="2" type="ORF">H6P81_016232</name>
</gene>
<proteinExistence type="predicted"/>
<name>A0AAV7E7R8_ARIFI</name>
<comment type="caution">
    <text evidence="2">The sequence shown here is derived from an EMBL/GenBank/DDBJ whole genome shotgun (WGS) entry which is preliminary data.</text>
</comment>
<reference evidence="2 3" key="1">
    <citation type="submission" date="2021-07" db="EMBL/GenBank/DDBJ databases">
        <title>The Aristolochia fimbriata genome: insights into angiosperm evolution, floral development and chemical biosynthesis.</title>
        <authorList>
            <person name="Jiao Y."/>
        </authorList>
    </citation>
    <scope>NUCLEOTIDE SEQUENCE [LARGE SCALE GENOMIC DNA]</scope>
    <source>
        <strain evidence="2">IBCAS-2021</strain>
        <tissue evidence="2">Leaf</tissue>
    </source>
</reference>
<evidence type="ECO:0000256" key="1">
    <source>
        <dbReference type="SAM" id="MobiDB-lite"/>
    </source>
</evidence>
<evidence type="ECO:0000313" key="2">
    <source>
        <dbReference type="EMBL" id="KAG9444892.1"/>
    </source>
</evidence>
<feature type="region of interest" description="Disordered" evidence="1">
    <location>
        <begin position="13"/>
        <end position="32"/>
    </location>
</feature>
<accession>A0AAV7E7R8</accession>
<dbReference type="Proteomes" id="UP000825729">
    <property type="component" value="Unassembled WGS sequence"/>
</dbReference>
<sequence length="141" mass="15832">MARHVSKPRLAERGLRDGVRVDSNSGESTSQDRLDLAISTRLNSAISTRLASAISTCRDSLGLNRLRSIKSNLCDANEERQKARIAYAAYAFPVGFHSSWLSMWKHDAPRVFSVVQSPRYRVNNKSTIIQDSEVLPSRRKT</sequence>
<protein>
    <submittedName>
        <fullName evidence="2">Uncharacterized protein</fullName>
    </submittedName>
</protein>
<keyword evidence="3" id="KW-1185">Reference proteome</keyword>
<organism evidence="2 3">
    <name type="scientific">Aristolochia fimbriata</name>
    <name type="common">White veined hardy Dutchman's pipe vine</name>
    <dbReference type="NCBI Taxonomy" id="158543"/>
    <lineage>
        <taxon>Eukaryota</taxon>
        <taxon>Viridiplantae</taxon>
        <taxon>Streptophyta</taxon>
        <taxon>Embryophyta</taxon>
        <taxon>Tracheophyta</taxon>
        <taxon>Spermatophyta</taxon>
        <taxon>Magnoliopsida</taxon>
        <taxon>Magnoliidae</taxon>
        <taxon>Piperales</taxon>
        <taxon>Aristolochiaceae</taxon>
        <taxon>Aristolochia</taxon>
    </lineage>
</organism>